<dbReference type="PANTHER" id="PTHR34356">
    <property type="entry name" value="ANTIGENIC HEAT-STABLE PROTEIN"/>
    <property type="match status" value="1"/>
</dbReference>
<proteinExistence type="predicted"/>
<dbReference type="OrthoDB" id="2021066at2759"/>
<protein>
    <submittedName>
        <fullName evidence="2">Uncharacterized protein</fullName>
    </submittedName>
</protein>
<organism evidence="2 3">
    <name type="scientific">Chlamydomonas schloesseri</name>
    <dbReference type="NCBI Taxonomy" id="2026947"/>
    <lineage>
        <taxon>Eukaryota</taxon>
        <taxon>Viridiplantae</taxon>
        <taxon>Chlorophyta</taxon>
        <taxon>core chlorophytes</taxon>
        <taxon>Chlorophyceae</taxon>
        <taxon>CS clade</taxon>
        <taxon>Chlamydomonadales</taxon>
        <taxon>Chlamydomonadaceae</taxon>
        <taxon>Chlamydomonas</taxon>
    </lineage>
</organism>
<accession>A0A835T1T6</accession>
<dbReference type="Proteomes" id="UP000613740">
    <property type="component" value="Unassembled WGS sequence"/>
</dbReference>
<keyword evidence="3" id="KW-1185">Reference proteome</keyword>
<dbReference type="PANTHER" id="PTHR34356:SF1">
    <property type="entry name" value="ANTIGENIC HEAT-STABLE PROTEIN"/>
    <property type="match status" value="1"/>
</dbReference>
<reference evidence="2" key="1">
    <citation type="journal article" date="2020" name="bioRxiv">
        <title>Comparative genomics of Chlamydomonas.</title>
        <authorList>
            <person name="Craig R.J."/>
            <person name="Hasan A.R."/>
            <person name="Ness R.W."/>
            <person name="Keightley P.D."/>
        </authorList>
    </citation>
    <scope>NUCLEOTIDE SEQUENCE</scope>
    <source>
        <strain evidence="2">CCAP 11/173</strain>
    </source>
</reference>
<gene>
    <name evidence="2" type="ORF">HYH02_012335</name>
</gene>
<name>A0A835T1T6_9CHLO</name>
<feature type="compositionally biased region" description="Low complexity" evidence="1">
    <location>
        <begin position="120"/>
        <end position="216"/>
    </location>
</feature>
<evidence type="ECO:0000313" key="3">
    <source>
        <dbReference type="Proteomes" id="UP000613740"/>
    </source>
</evidence>
<evidence type="ECO:0000313" key="2">
    <source>
        <dbReference type="EMBL" id="KAG2434313.1"/>
    </source>
</evidence>
<dbReference type="EMBL" id="JAEHOD010000058">
    <property type="protein sequence ID" value="KAG2434313.1"/>
    <property type="molecule type" value="Genomic_DNA"/>
</dbReference>
<dbReference type="AlphaFoldDB" id="A0A835T1T6"/>
<comment type="caution">
    <text evidence="2">The sequence shown here is derived from an EMBL/GenBank/DDBJ whole genome shotgun (WGS) entry which is preliminary data.</text>
</comment>
<evidence type="ECO:0000256" key="1">
    <source>
        <dbReference type="SAM" id="MobiDB-lite"/>
    </source>
</evidence>
<sequence length="223" mass="23723">MTLSMDDCGRALKYVIDSGAFDTIRKTVMEELKKSTSLRAAVLAEVEKSATMANPEKRQGKDTKHILDELNRELKSTLTDMTTRAAWELLTSDTDSQASKELEVKVLEALNRLAEKRELQQQQQQKQGEAAPAAASSTPAPGPARQPSAAAAEALGGATGTTTSTLPTAFLPAARPTGAAPVTASLAPAAQARETQQQQLQQQQQQGAPPQRTAPRYGLVGNS</sequence>
<feature type="region of interest" description="Disordered" evidence="1">
    <location>
        <begin position="117"/>
        <end position="223"/>
    </location>
</feature>